<dbReference type="EMBL" id="QFXE01000013">
    <property type="protein sequence ID" value="RDH85503.1"/>
    <property type="molecule type" value="Genomic_DNA"/>
</dbReference>
<dbReference type="AlphaFoldDB" id="A0A370DKX0"/>
<dbReference type="InterPro" id="IPR014717">
    <property type="entry name" value="Transl_elong_EF1B/ribsomal_bS6"/>
</dbReference>
<keyword evidence="3" id="KW-1185">Reference proteome</keyword>
<dbReference type="Gene3D" id="3.30.70.60">
    <property type="match status" value="1"/>
</dbReference>
<keyword evidence="1" id="KW-1133">Transmembrane helix</keyword>
<organism evidence="2 3">
    <name type="scientific">endosymbiont of Escarpia spicata</name>
    <dbReference type="NCBI Taxonomy" id="2200908"/>
    <lineage>
        <taxon>Bacteria</taxon>
        <taxon>Pseudomonadati</taxon>
        <taxon>Pseudomonadota</taxon>
        <taxon>Gammaproteobacteria</taxon>
        <taxon>sulfur-oxidizing symbionts</taxon>
    </lineage>
</organism>
<sequence length="186" mass="21134">MSEFLEHIEPKRIVLMLAAIVLLILAAEVMYLLWPQFKDFREINESHNLLMRAVSSSDGLEQQLTKTEAAVQSLSHQLHGDMAGLPAQQMESYIIGRLQKVSWETNVELVSVKPGDGQTVQMFQESLFEVELNAGYFDFFKWLQTIGRDLGFIVIKKYGIQPLGSELSDPDLKIALTMVSYRVVKQ</sequence>
<evidence type="ECO:0000313" key="3">
    <source>
        <dbReference type="Proteomes" id="UP000254771"/>
    </source>
</evidence>
<keyword evidence="1" id="KW-0472">Membrane</keyword>
<comment type="caution">
    <text evidence="2">The sequence shown here is derived from an EMBL/GenBank/DDBJ whole genome shotgun (WGS) entry which is preliminary data.</text>
</comment>
<gene>
    <name evidence="2" type="ORF">DIZ78_11230</name>
</gene>
<accession>A0A370DKX0</accession>
<feature type="transmembrane region" description="Helical" evidence="1">
    <location>
        <begin position="12"/>
        <end position="34"/>
    </location>
</feature>
<name>A0A370DKX0_9GAMM</name>
<reference evidence="2 3" key="1">
    <citation type="journal article" date="2018" name="ISME J.">
        <title>Endosymbiont genomes yield clues of tubeworm success.</title>
        <authorList>
            <person name="Li Y."/>
            <person name="Liles M.R."/>
            <person name="Halanych K.M."/>
        </authorList>
    </citation>
    <scope>NUCLEOTIDE SEQUENCE [LARGE SCALE GENOMIC DNA]</scope>
    <source>
        <strain evidence="2">A1462</strain>
    </source>
</reference>
<evidence type="ECO:0000313" key="2">
    <source>
        <dbReference type="EMBL" id="RDH85503.1"/>
    </source>
</evidence>
<keyword evidence="1" id="KW-0812">Transmembrane</keyword>
<protein>
    <submittedName>
        <fullName evidence="2">Uncharacterized protein</fullName>
    </submittedName>
</protein>
<proteinExistence type="predicted"/>
<dbReference type="Proteomes" id="UP000254771">
    <property type="component" value="Unassembled WGS sequence"/>
</dbReference>
<evidence type="ECO:0000256" key="1">
    <source>
        <dbReference type="SAM" id="Phobius"/>
    </source>
</evidence>